<comment type="caution">
    <text evidence="2">The sequence shown here is derived from an EMBL/GenBank/DDBJ whole genome shotgun (WGS) entry which is preliminary data.</text>
</comment>
<feature type="region of interest" description="Disordered" evidence="1">
    <location>
        <begin position="40"/>
        <end position="61"/>
    </location>
</feature>
<organism evidence="2 3">
    <name type="scientific">Colletotrichum sublineola</name>
    <name type="common">Sorghum anthracnose fungus</name>
    <dbReference type="NCBI Taxonomy" id="1173701"/>
    <lineage>
        <taxon>Eukaryota</taxon>
        <taxon>Fungi</taxon>
        <taxon>Dikarya</taxon>
        <taxon>Ascomycota</taxon>
        <taxon>Pezizomycotina</taxon>
        <taxon>Sordariomycetes</taxon>
        <taxon>Hypocreomycetidae</taxon>
        <taxon>Glomerellales</taxon>
        <taxon>Glomerellaceae</taxon>
        <taxon>Colletotrichum</taxon>
        <taxon>Colletotrichum graminicola species complex</taxon>
    </lineage>
</organism>
<evidence type="ECO:0000313" key="3">
    <source>
        <dbReference type="Proteomes" id="UP000027238"/>
    </source>
</evidence>
<protein>
    <submittedName>
        <fullName evidence="2">Uncharacterized protein</fullName>
    </submittedName>
</protein>
<sequence>MELVNKAVVGCEEEELRSVEAVVEDTSVCVVMEFEKARVEELTDSTKDDDSEADEDSTVTDVEVEVIDPNGSCKIVGSEEETKVVGLLDSAEGDDSVLNDADTVKELMVSTEDEVLNEIDKLDSSEGIKEVDRAGKLVVKEILEESDGVGMVLDSVEDGDSRVNDANKIEVLRDSDEDEVLNELDKLDSSEGIKEVDRADELVAKKTLEDSDDVIAVPQ</sequence>
<dbReference type="OrthoDB" id="10676854at2759"/>
<dbReference type="eggNOG" id="ENOG502RPUN">
    <property type="taxonomic scope" value="Eukaryota"/>
</dbReference>
<gene>
    <name evidence="2" type="ORF">CSUB01_06922</name>
</gene>
<accession>A0A066XHC0</accession>
<dbReference type="HOGENOM" id="CLU_1261439_0_0_1"/>
<evidence type="ECO:0000313" key="2">
    <source>
        <dbReference type="EMBL" id="KDN68312.1"/>
    </source>
</evidence>
<dbReference type="EMBL" id="JMSE01000682">
    <property type="protein sequence ID" value="KDN68312.1"/>
    <property type="molecule type" value="Genomic_DNA"/>
</dbReference>
<name>A0A066XHC0_COLSU</name>
<keyword evidence="3" id="KW-1185">Reference proteome</keyword>
<feature type="compositionally biased region" description="Acidic residues" evidence="1">
    <location>
        <begin position="49"/>
        <end position="61"/>
    </location>
</feature>
<dbReference type="Proteomes" id="UP000027238">
    <property type="component" value="Unassembled WGS sequence"/>
</dbReference>
<proteinExistence type="predicted"/>
<evidence type="ECO:0000256" key="1">
    <source>
        <dbReference type="SAM" id="MobiDB-lite"/>
    </source>
</evidence>
<reference evidence="3" key="1">
    <citation type="journal article" date="2014" name="Genome Announc.">
        <title>Draft genome sequence of Colletotrichum sublineola, a destructive pathogen of cultivated sorghum.</title>
        <authorList>
            <person name="Baroncelli R."/>
            <person name="Sanz-Martin J.M."/>
            <person name="Rech G.E."/>
            <person name="Sukno S.A."/>
            <person name="Thon M.R."/>
        </authorList>
    </citation>
    <scope>NUCLEOTIDE SEQUENCE [LARGE SCALE GENOMIC DNA]</scope>
    <source>
        <strain evidence="3">TX430BB</strain>
    </source>
</reference>
<dbReference type="AlphaFoldDB" id="A0A066XHC0"/>